<keyword evidence="3" id="KW-1185">Reference proteome</keyword>
<accession>A0ABQ9K4P7</accession>
<protein>
    <submittedName>
        <fullName evidence="2">Uncharacterized protein</fullName>
    </submittedName>
</protein>
<evidence type="ECO:0000313" key="3">
    <source>
        <dbReference type="Proteomes" id="UP001162164"/>
    </source>
</evidence>
<evidence type="ECO:0000313" key="2">
    <source>
        <dbReference type="EMBL" id="KAJ8985294.1"/>
    </source>
</evidence>
<dbReference type="EMBL" id="JAPWTJ010000017">
    <property type="protein sequence ID" value="KAJ8985294.1"/>
    <property type="molecule type" value="Genomic_DNA"/>
</dbReference>
<organism evidence="2 3">
    <name type="scientific">Molorchus minor</name>
    <dbReference type="NCBI Taxonomy" id="1323400"/>
    <lineage>
        <taxon>Eukaryota</taxon>
        <taxon>Metazoa</taxon>
        <taxon>Ecdysozoa</taxon>
        <taxon>Arthropoda</taxon>
        <taxon>Hexapoda</taxon>
        <taxon>Insecta</taxon>
        <taxon>Pterygota</taxon>
        <taxon>Neoptera</taxon>
        <taxon>Endopterygota</taxon>
        <taxon>Coleoptera</taxon>
        <taxon>Polyphaga</taxon>
        <taxon>Cucujiformia</taxon>
        <taxon>Chrysomeloidea</taxon>
        <taxon>Cerambycidae</taxon>
        <taxon>Lamiinae</taxon>
        <taxon>Monochamini</taxon>
        <taxon>Molorchus</taxon>
    </lineage>
</organism>
<dbReference type="Proteomes" id="UP001162164">
    <property type="component" value="Unassembled WGS sequence"/>
</dbReference>
<sequence>MCCLSPHIQCESHQMIAKNDELEFVTILIPLFSVISVLLCSAFNFVIISLHLLSDRPIGGVRWAKELLVPGPLVAVVMQKE</sequence>
<keyword evidence="1" id="KW-0812">Transmembrane</keyword>
<evidence type="ECO:0000256" key="1">
    <source>
        <dbReference type="SAM" id="Phobius"/>
    </source>
</evidence>
<keyword evidence="1" id="KW-1133">Transmembrane helix</keyword>
<proteinExistence type="predicted"/>
<reference evidence="2" key="1">
    <citation type="journal article" date="2023" name="Insect Mol. Biol.">
        <title>Genome sequencing provides insights into the evolution of gene families encoding plant cell wall-degrading enzymes in longhorned beetles.</title>
        <authorList>
            <person name="Shin N.R."/>
            <person name="Okamura Y."/>
            <person name="Kirsch R."/>
            <person name="Pauchet Y."/>
        </authorList>
    </citation>
    <scope>NUCLEOTIDE SEQUENCE</scope>
    <source>
        <strain evidence="2">MMC_N1</strain>
    </source>
</reference>
<keyword evidence="1" id="KW-0472">Membrane</keyword>
<gene>
    <name evidence="2" type="ORF">NQ317_007081</name>
</gene>
<name>A0ABQ9K4P7_9CUCU</name>
<comment type="caution">
    <text evidence="2">The sequence shown here is derived from an EMBL/GenBank/DDBJ whole genome shotgun (WGS) entry which is preliminary data.</text>
</comment>
<feature type="transmembrane region" description="Helical" evidence="1">
    <location>
        <begin position="27"/>
        <end position="53"/>
    </location>
</feature>